<organism evidence="15 16">
    <name type="scientific">Candidatus Kuenenbacteria bacterium RIFCSPHIGHO2_02_FULL_39_13</name>
    <dbReference type="NCBI Taxonomy" id="1798561"/>
    <lineage>
        <taxon>Bacteria</taxon>
        <taxon>Candidatus Kueneniibacteriota</taxon>
    </lineage>
</organism>
<evidence type="ECO:0000256" key="9">
    <source>
        <dbReference type="ARBA" id="ARBA00022777"/>
    </source>
</evidence>
<accession>A0A1F6FP90</accession>
<keyword evidence="9" id="KW-0418">Kinase</keyword>
<dbReference type="InterPro" id="IPR011817">
    <property type="entry name" value="Uridylate_kinase"/>
</dbReference>
<dbReference type="GO" id="GO:0005737">
    <property type="term" value="C:cytoplasm"/>
    <property type="evidence" value="ECO:0007669"/>
    <property type="project" value="UniProtKB-SubCell"/>
</dbReference>
<evidence type="ECO:0000256" key="2">
    <source>
        <dbReference type="ARBA" id="ARBA00004791"/>
    </source>
</evidence>
<dbReference type="STRING" id="1798561.A3B87_00990"/>
<evidence type="ECO:0000256" key="13">
    <source>
        <dbReference type="ARBA" id="ARBA00047767"/>
    </source>
</evidence>
<dbReference type="GO" id="GO:0044210">
    <property type="term" value="P:'de novo' CTP biosynthetic process"/>
    <property type="evidence" value="ECO:0007669"/>
    <property type="project" value="UniProtKB-UniPathway"/>
</dbReference>
<dbReference type="SUPFAM" id="SSF53633">
    <property type="entry name" value="Carbamate kinase-like"/>
    <property type="match status" value="1"/>
</dbReference>
<reference evidence="15 16" key="1">
    <citation type="journal article" date="2016" name="Nat. Commun.">
        <title>Thousands of microbial genomes shed light on interconnected biogeochemical processes in an aquifer system.</title>
        <authorList>
            <person name="Anantharaman K."/>
            <person name="Brown C.T."/>
            <person name="Hug L.A."/>
            <person name="Sharon I."/>
            <person name="Castelle C.J."/>
            <person name="Probst A.J."/>
            <person name="Thomas B.C."/>
            <person name="Singh A."/>
            <person name="Wilkins M.J."/>
            <person name="Karaoz U."/>
            <person name="Brodie E.L."/>
            <person name="Williams K.H."/>
            <person name="Hubbard S.S."/>
            <person name="Banfield J.F."/>
        </authorList>
    </citation>
    <scope>NUCLEOTIDE SEQUENCE [LARGE SCALE GENOMIC DNA]</scope>
</reference>
<evidence type="ECO:0000256" key="5">
    <source>
        <dbReference type="ARBA" id="ARBA00016403"/>
    </source>
</evidence>
<evidence type="ECO:0000256" key="10">
    <source>
        <dbReference type="ARBA" id="ARBA00022840"/>
    </source>
</evidence>
<dbReference type="Gene3D" id="3.40.1160.10">
    <property type="entry name" value="Acetylglutamate kinase-like"/>
    <property type="match status" value="1"/>
</dbReference>
<dbReference type="PANTHER" id="PTHR42833">
    <property type="entry name" value="URIDYLATE KINASE"/>
    <property type="match status" value="1"/>
</dbReference>
<protein>
    <recommendedName>
        <fullName evidence="5">Uridylate kinase</fullName>
        <ecNumber evidence="4">2.7.4.22</ecNumber>
    </recommendedName>
    <alternativeName>
        <fullName evidence="12">Uridine monophosphate kinase</fullName>
    </alternativeName>
</protein>
<dbReference type="Pfam" id="PF00696">
    <property type="entry name" value="AA_kinase"/>
    <property type="match status" value="1"/>
</dbReference>
<evidence type="ECO:0000256" key="3">
    <source>
        <dbReference type="ARBA" id="ARBA00007614"/>
    </source>
</evidence>
<evidence type="ECO:0000313" key="15">
    <source>
        <dbReference type="EMBL" id="OGG87670.1"/>
    </source>
</evidence>
<comment type="catalytic activity">
    <reaction evidence="13">
        <text>UMP + ATP = UDP + ADP</text>
        <dbReference type="Rhea" id="RHEA:24400"/>
        <dbReference type="ChEBI" id="CHEBI:30616"/>
        <dbReference type="ChEBI" id="CHEBI:57865"/>
        <dbReference type="ChEBI" id="CHEBI:58223"/>
        <dbReference type="ChEBI" id="CHEBI:456216"/>
        <dbReference type="EC" id="2.7.4.22"/>
    </reaction>
</comment>
<dbReference type="InterPro" id="IPR036393">
    <property type="entry name" value="AceGlu_kinase-like_sf"/>
</dbReference>
<comment type="subcellular location">
    <subcellularLocation>
        <location evidence="1">Cytoplasm</location>
    </subcellularLocation>
</comment>
<evidence type="ECO:0000256" key="1">
    <source>
        <dbReference type="ARBA" id="ARBA00004496"/>
    </source>
</evidence>
<name>A0A1F6FP90_9BACT</name>
<evidence type="ECO:0000313" key="16">
    <source>
        <dbReference type="Proteomes" id="UP000179136"/>
    </source>
</evidence>
<dbReference type="UniPathway" id="UPA00159">
    <property type="reaction ID" value="UER00275"/>
</dbReference>
<dbReference type="PANTHER" id="PTHR42833:SF4">
    <property type="entry name" value="URIDYLATE KINASE PUMPKIN, CHLOROPLASTIC"/>
    <property type="match status" value="1"/>
</dbReference>
<comment type="pathway">
    <text evidence="2">Pyrimidine metabolism; CTP biosynthesis via de novo pathway; UDP from UMP (UMPK route): step 1/1.</text>
</comment>
<keyword evidence="10" id="KW-0067">ATP-binding</keyword>
<evidence type="ECO:0000259" key="14">
    <source>
        <dbReference type="Pfam" id="PF00696"/>
    </source>
</evidence>
<dbReference type="InterPro" id="IPR001048">
    <property type="entry name" value="Asp/Glu/Uridylate_kinase"/>
</dbReference>
<gene>
    <name evidence="15" type="ORF">A3B87_00990</name>
</gene>
<dbReference type="EMBL" id="MFMW01000001">
    <property type="protein sequence ID" value="OGG87670.1"/>
    <property type="molecule type" value="Genomic_DNA"/>
</dbReference>
<sequence>MPKRLILKLSGELFRSQEIALDLNKTKAVAQEIIKLKKDYEIGIVFGGGNIFRGRDVSDVKLNMATAHYIGMTATLVNALALKSIFDLLDVASRIISSLDFSEVIGVSNKFDLNKYFASGEIIIFAGGTGNPFVTTDTAAVIHALEIKAEFILKGTKVTGVYDLNPNLYPQARQYRKLSYQEYLQIPAATILDKVAATMAEEHHLPIYIFKWGKDMLKKAAKFKANGTLIN</sequence>
<evidence type="ECO:0000256" key="6">
    <source>
        <dbReference type="ARBA" id="ARBA00022490"/>
    </source>
</evidence>
<keyword evidence="11" id="KW-0665">Pyrimidine biosynthesis</keyword>
<feature type="domain" description="Aspartate/glutamate/uridylate kinase" evidence="14">
    <location>
        <begin position="3"/>
        <end position="210"/>
    </location>
</feature>
<dbReference type="AlphaFoldDB" id="A0A1F6FP90"/>
<evidence type="ECO:0000256" key="8">
    <source>
        <dbReference type="ARBA" id="ARBA00022741"/>
    </source>
</evidence>
<proteinExistence type="inferred from homology"/>
<evidence type="ECO:0000256" key="7">
    <source>
        <dbReference type="ARBA" id="ARBA00022679"/>
    </source>
</evidence>
<comment type="caution">
    <text evidence="15">The sequence shown here is derived from an EMBL/GenBank/DDBJ whole genome shotgun (WGS) entry which is preliminary data.</text>
</comment>
<dbReference type="Proteomes" id="UP000179136">
    <property type="component" value="Unassembled WGS sequence"/>
</dbReference>
<evidence type="ECO:0000256" key="11">
    <source>
        <dbReference type="ARBA" id="ARBA00022975"/>
    </source>
</evidence>
<evidence type="ECO:0000256" key="12">
    <source>
        <dbReference type="ARBA" id="ARBA00032092"/>
    </source>
</evidence>
<keyword evidence="8" id="KW-0547">Nucleotide-binding</keyword>
<dbReference type="PIRSF" id="PIRSF005650">
    <property type="entry name" value="Uridylate_kin"/>
    <property type="match status" value="1"/>
</dbReference>
<dbReference type="GO" id="GO:0033862">
    <property type="term" value="F:UMP kinase activity"/>
    <property type="evidence" value="ECO:0007669"/>
    <property type="project" value="UniProtKB-EC"/>
</dbReference>
<evidence type="ECO:0000256" key="4">
    <source>
        <dbReference type="ARBA" id="ARBA00012899"/>
    </source>
</evidence>
<comment type="similarity">
    <text evidence="3">Belongs to the UMP kinase family.</text>
</comment>
<keyword evidence="6" id="KW-0963">Cytoplasm</keyword>
<keyword evidence="7" id="KW-0808">Transferase</keyword>
<dbReference type="EC" id="2.7.4.22" evidence="4"/>
<dbReference type="GO" id="GO:0006225">
    <property type="term" value="P:UDP biosynthetic process"/>
    <property type="evidence" value="ECO:0007669"/>
    <property type="project" value="TreeGrafter"/>
</dbReference>
<dbReference type="GO" id="GO:0005524">
    <property type="term" value="F:ATP binding"/>
    <property type="evidence" value="ECO:0007669"/>
    <property type="project" value="UniProtKB-KW"/>
</dbReference>